<reference evidence="2" key="2">
    <citation type="submission" date="2011-02" db="EMBL/GenBank/DDBJ databases">
        <authorList>
            <person name="MacLean D."/>
        </authorList>
    </citation>
    <scope>NUCLEOTIDE SEQUENCE</scope>
</reference>
<reference evidence="2" key="1">
    <citation type="journal article" date="2011" name="PLoS Biol.">
        <title>Gene gain and loss during evolution of obligate parasitism in the white rust pathogen of Arabidopsis thaliana.</title>
        <authorList>
            <person name="Kemen E."/>
            <person name="Gardiner A."/>
            <person name="Schultz-Larsen T."/>
            <person name="Kemen A.C."/>
            <person name="Balmuth A.L."/>
            <person name="Robert-Seilaniantz A."/>
            <person name="Bailey K."/>
            <person name="Holub E."/>
            <person name="Studholme D.J."/>
            <person name="Maclean D."/>
            <person name="Jones J.D."/>
        </authorList>
    </citation>
    <scope>NUCLEOTIDE SEQUENCE</scope>
</reference>
<accession>F0WG19</accession>
<feature type="domain" description="DDE-1" evidence="1">
    <location>
        <begin position="256"/>
        <end position="343"/>
    </location>
</feature>
<name>F0WG19_9STRA</name>
<evidence type="ECO:0000313" key="2">
    <source>
        <dbReference type="EMBL" id="CCA20153.1"/>
    </source>
</evidence>
<dbReference type="HOGENOM" id="CLU_807559_0_0_1"/>
<gene>
    <name evidence="2" type="primary">AlNc14C87G5551</name>
    <name evidence="2" type="ORF">ALNC14_062960</name>
</gene>
<sequence length="344" mass="38715">MNTDSHPNRNHSTGLIVLAMERACAFAERKSAAALAARAPLQAPPLIHDTAPPPDGRKRAEWTDWLQHELHDEFHRLQKAGLKVSPSLLFTVAKHLLAISEHPVYARHFVPLGAQVELYNSINHRWVQSFQDRFNIVQRRQAGKKQLSLQEELLIEKELAFHLGVLQRGLASGEFSETHMKNMDETHFINDMDNGRTLSARGEQSIRYAGVVLGTTGMTMIVQVTGGKLAQIGVPMMIFSNIDCSYPIRGVPDNFAGVTYRTAKKEFMTSSVFTQWLTEKRVNKKKNGQRKAILWVDNYSGHGQTLEVNAALQELKINWRFFPANATHLVQPADSFVISKIKDA</sequence>
<evidence type="ECO:0000259" key="1">
    <source>
        <dbReference type="Pfam" id="PF03184"/>
    </source>
</evidence>
<dbReference type="GO" id="GO:0003676">
    <property type="term" value="F:nucleic acid binding"/>
    <property type="evidence" value="ECO:0007669"/>
    <property type="project" value="InterPro"/>
</dbReference>
<protein>
    <submittedName>
        <fullName evidence="2">Predicted protein putative</fullName>
    </submittedName>
</protein>
<dbReference type="Pfam" id="PF03184">
    <property type="entry name" value="DDE_1"/>
    <property type="match status" value="1"/>
</dbReference>
<organism evidence="2">
    <name type="scientific">Albugo laibachii Nc14</name>
    <dbReference type="NCBI Taxonomy" id="890382"/>
    <lineage>
        <taxon>Eukaryota</taxon>
        <taxon>Sar</taxon>
        <taxon>Stramenopiles</taxon>
        <taxon>Oomycota</taxon>
        <taxon>Peronosporomycetes</taxon>
        <taxon>Albuginales</taxon>
        <taxon>Albuginaceae</taxon>
        <taxon>Albugo</taxon>
    </lineage>
</organism>
<proteinExistence type="predicted"/>
<dbReference type="EMBL" id="FR824132">
    <property type="protein sequence ID" value="CCA20153.1"/>
    <property type="molecule type" value="Genomic_DNA"/>
</dbReference>
<dbReference type="InterPro" id="IPR004875">
    <property type="entry name" value="DDE_SF_endonuclease_dom"/>
</dbReference>
<dbReference type="AlphaFoldDB" id="F0WG19"/>